<dbReference type="CDD" id="cd04181">
    <property type="entry name" value="NTP_transferase"/>
    <property type="match status" value="1"/>
</dbReference>
<sequence length="267" mass="30446">MAVKPILLAAGVGERLRPFTNVLPKCLMPINGVPLLEYWLASMRQLNIDDVLVNVHYRSTDVIDFLSRPRFLNWITYTEESHLLGTAGTIRANKDFIGDSSCFLVHSDNWCCCDFQSFLDYHRFNRPINTSITMMTFTSENPQSSGIIESDERGVVIRFHEKVKKPPGNKANAAVYLVEPEVIEWINENKNVTDFSTEVIPAFIGKIATWHNYSIHRDIGTIDSLLKAQLDNKPSLPWPDKDEWQISFDAHNIHRMIGDAKIAKQIS</sequence>
<name>A0A382ED46_9ZZZZ</name>
<proteinExistence type="predicted"/>
<dbReference type="Pfam" id="PF00483">
    <property type="entry name" value="NTP_transferase"/>
    <property type="match status" value="1"/>
</dbReference>
<protein>
    <recommendedName>
        <fullName evidence="1">Nucleotidyl transferase domain-containing protein</fullName>
    </recommendedName>
</protein>
<accession>A0A382ED46</accession>
<organism evidence="2">
    <name type="scientific">marine metagenome</name>
    <dbReference type="NCBI Taxonomy" id="408172"/>
    <lineage>
        <taxon>unclassified sequences</taxon>
        <taxon>metagenomes</taxon>
        <taxon>ecological metagenomes</taxon>
    </lineage>
</organism>
<dbReference type="InterPro" id="IPR029044">
    <property type="entry name" value="Nucleotide-diphossugar_trans"/>
</dbReference>
<feature type="domain" description="Nucleotidyl transferase" evidence="1">
    <location>
        <begin position="4"/>
        <end position="231"/>
    </location>
</feature>
<evidence type="ECO:0000313" key="2">
    <source>
        <dbReference type="EMBL" id="SVB47974.1"/>
    </source>
</evidence>
<dbReference type="PANTHER" id="PTHR22572">
    <property type="entry name" value="SUGAR-1-PHOSPHATE GUANYL TRANSFERASE"/>
    <property type="match status" value="1"/>
</dbReference>
<evidence type="ECO:0000259" key="1">
    <source>
        <dbReference type="Pfam" id="PF00483"/>
    </source>
</evidence>
<dbReference type="AlphaFoldDB" id="A0A382ED46"/>
<dbReference type="InterPro" id="IPR050486">
    <property type="entry name" value="Mannose-1P_guanyltransferase"/>
</dbReference>
<dbReference type="Gene3D" id="3.90.550.10">
    <property type="entry name" value="Spore Coat Polysaccharide Biosynthesis Protein SpsA, Chain A"/>
    <property type="match status" value="1"/>
</dbReference>
<dbReference type="EMBL" id="UINC01043644">
    <property type="protein sequence ID" value="SVB47974.1"/>
    <property type="molecule type" value="Genomic_DNA"/>
</dbReference>
<dbReference type="InterPro" id="IPR005835">
    <property type="entry name" value="NTP_transferase_dom"/>
</dbReference>
<gene>
    <name evidence="2" type="ORF">METZ01_LOCUS200828</name>
</gene>
<reference evidence="2" key="1">
    <citation type="submission" date="2018-05" db="EMBL/GenBank/DDBJ databases">
        <authorList>
            <person name="Lanie J.A."/>
            <person name="Ng W.-L."/>
            <person name="Kazmierczak K.M."/>
            <person name="Andrzejewski T.M."/>
            <person name="Davidsen T.M."/>
            <person name="Wayne K.J."/>
            <person name="Tettelin H."/>
            <person name="Glass J.I."/>
            <person name="Rusch D."/>
            <person name="Podicherti R."/>
            <person name="Tsui H.-C.T."/>
            <person name="Winkler M.E."/>
        </authorList>
    </citation>
    <scope>NUCLEOTIDE SEQUENCE</scope>
</reference>
<dbReference type="SUPFAM" id="SSF53448">
    <property type="entry name" value="Nucleotide-diphospho-sugar transferases"/>
    <property type="match status" value="1"/>
</dbReference>